<dbReference type="Proteomes" id="UP001055115">
    <property type="component" value="Unassembled WGS sequence"/>
</dbReference>
<evidence type="ECO:0000313" key="4">
    <source>
        <dbReference type="Proteomes" id="UP001055115"/>
    </source>
</evidence>
<proteinExistence type="predicted"/>
<dbReference type="AlphaFoldDB" id="A0AA37NTW3"/>
<sequence length="203" mass="21709">MQLHAAPYDHYDDSSDDTAFPVSNAVFRLSRSGGAFETGGPVISRVSRVKTATAYIDRFSRCDARVSVPVNTLIAVIAGTVGGILLLIFVIAVVQAFLRRRHIIYDETHSAGGVGSTLEKGSPPGGQEQHHAKKSNVGSIGITHPSPSAHSELGISQQYQAANFMSDPDFPTWPAAHDTHPGHVVAELPAESYAEHSQHGYRG</sequence>
<comment type="caution">
    <text evidence="3">The sequence shown here is derived from an EMBL/GenBank/DDBJ whole genome shotgun (WGS) entry which is preliminary data.</text>
</comment>
<name>A0AA37NTW3_9PEZI</name>
<keyword evidence="2" id="KW-1133">Transmembrane helix</keyword>
<keyword evidence="2" id="KW-0812">Transmembrane</keyword>
<gene>
    <name evidence="3" type="ORF">ColSpa_01558</name>
</gene>
<dbReference type="RefSeq" id="XP_049123727.1">
    <property type="nucleotide sequence ID" value="XM_049267770.1"/>
</dbReference>
<keyword evidence="4" id="KW-1185">Reference proteome</keyword>
<reference evidence="3 4" key="1">
    <citation type="submission" date="2022-03" db="EMBL/GenBank/DDBJ databases">
        <title>Genome data of Colletotrichum spp.</title>
        <authorList>
            <person name="Utami Y.D."/>
            <person name="Hiruma K."/>
        </authorList>
    </citation>
    <scope>NUCLEOTIDE SEQUENCE [LARGE SCALE GENOMIC DNA]</scope>
    <source>
        <strain evidence="3 4">MAFF 239500</strain>
    </source>
</reference>
<dbReference type="EMBL" id="BQXU01000003">
    <property type="protein sequence ID" value="GKT41377.1"/>
    <property type="molecule type" value="Genomic_DNA"/>
</dbReference>
<evidence type="ECO:0000313" key="3">
    <source>
        <dbReference type="EMBL" id="GKT41377.1"/>
    </source>
</evidence>
<protein>
    <submittedName>
        <fullName evidence="3">Uncharacterized protein</fullName>
    </submittedName>
</protein>
<evidence type="ECO:0000256" key="2">
    <source>
        <dbReference type="SAM" id="Phobius"/>
    </source>
</evidence>
<accession>A0AA37NTW3</accession>
<evidence type="ECO:0000256" key="1">
    <source>
        <dbReference type="SAM" id="MobiDB-lite"/>
    </source>
</evidence>
<dbReference type="GeneID" id="73322360"/>
<organism evidence="3 4">
    <name type="scientific">Colletotrichum spaethianum</name>
    <dbReference type="NCBI Taxonomy" id="700344"/>
    <lineage>
        <taxon>Eukaryota</taxon>
        <taxon>Fungi</taxon>
        <taxon>Dikarya</taxon>
        <taxon>Ascomycota</taxon>
        <taxon>Pezizomycotina</taxon>
        <taxon>Sordariomycetes</taxon>
        <taxon>Hypocreomycetidae</taxon>
        <taxon>Glomerellales</taxon>
        <taxon>Glomerellaceae</taxon>
        <taxon>Colletotrichum</taxon>
        <taxon>Colletotrichum spaethianum species complex</taxon>
    </lineage>
</organism>
<feature type="transmembrane region" description="Helical" evidence="2">
    <location>
        <begin position="73"/>
        <end position="98"/>
    </location>
</feature>
<keyword evidence="2" id="KW-0472">Membrane</keyword>
<feature type="region of interest" description="Disordered" evidence="1">
    <location>
        <begin position="113"/>
        <end position="150"/>
    </location>
</feature>